<dbReference type="CDD" id="cd01659">
    <property type="entry name" value="TRX_superfamily"/>
    <property type="match status" value="1"/>
</dbReference>
<dbReference type="Gene3D" id="3.40.30.10">
    <property type="entry name" value="Glutaredoxin"/>
    <property type="match status" value="6"/>
</dbReference>
<dbReference type="Proteomes" id="UP001445076">
    <property type="component" value="Unassembled WGS sequence"/>
</dbReference>
<dbReference type="CDD" id="cd02961">
    <property type="entry name" value="PDI_a_family"/>
    <property type="match status" value="5"/>
</dbReference>
<feature type="chain" id="PRO_5043923293" description="Thioredoxin domain-containing protein" evidence="1">
    <location>
        <begin position="24"/>
        <end position="765"/>
    </location>
</feature>
<dbReference type="EMBL" id="JARKIK010000038">
    <property type="protein sequence ID" value="KAK8738952.1"/>
    <property type="molecule type" value="Genomic_DNA"/>
</dbReference>
<keyword evidence="4" id="KW-1185">Reference proteome</keyword>
<dbReference type="SUPFAM" id="SSF52833">
    <property type="entry name" value="Thioredoxin-like"/>
    <property type="match status" value="6"/>
</dbReference>
<dbReference type="Pfam" id="PF00085">
    <property type="entry name" value="Thioredoxin"/>
    <property type="match status" value="1"/>
</dbReference>
<proteinExistence type="predicted"/>
<feature type="domain" description="Thioredoxin" evidence="2">
    <location>
        <begin position="20"/>
        <end position="132"/>
    </location>
</feature>
<evidence type="ECO:0000256" key="1">
    <source>
        <dbReference type="SAM" id="SignalP"/>
    </source>
</evidence>
<dbReference type="AlphaFoldDB" id="A0AAW0X4U4"/>
<evidence type="ECO:0000259" key="2">
    <source>
        <dbReference type="PROSITE" id="PS51352"/>
    </source>
</evidence>
<comment type="caution">
    <text evidence="3">The sequence shown here is derived from an EMBL/GenBank/DDBJ whole genome shotgun (WGS) entry which is preliminary data.</text>
</comment>
<keyword evidence="1" id="KW-0732">Signal</keyword>
<sequence>MIGLLRGTLVALGLVLLAGQALAHSAKADVIEDVNAKQLENLIDENDYVAVYWYKRSCKDCDKVLSELETIDDDTDRFGVHFVKVADKKLAKSYGIKIFPALSFFRNKEPIHYDGDLMDEANVLEFLTSLEAMELPDQIEEVNAKILDKIVEEQEFVAVLFYKNECRRCVKALQELENVDDDADQLGIAFVKINDPELADEYSLGALPALVYYRRRIPVVYDGDLMNEDKVLEWLVENKNTGDDDDVIDDVTLGLLNTLIDSLDHLAVIFYDRDESDDTQILQELENIDDELDSHGIHIVKIADEVAAREYGIENTPSLVYFENEIPSLYDGDLRNEEEVLAWLIEQLQTDEIEDVTDEMLDKLIREANHLAVLFYDEDDQESQLVVNELENIDDECDAKGVSFVKIDNDDEAKEYGIDNLPTLVYFEKGVPSVYSGNLLAEDEVLDWLVHQVEDDEIEDVTDEMLDRLIDRSENLAVLFYDKDSRRSKKVLAELENIDDECDSRGILFVKIDNYEEAKEYGIDTIPTLVYFESEIPYIYEGDLMKEEEVLEWLIHHMEHEEIADVTDEMLDKLIANEPFLAVLFYDKDDAEDHEVLAELESIDDDCEQAGVPFVKIDNDAEAKEYGIEELPTLVYFENRIPSIYEGDLSNEQEVLAWLLQQKNTDTIEEVTDEILDDLIANFEYVAVYFSGKCEEGQKCDKILDELENIDDDTDEHGMHFVTTEETSLAHEHGVKSFPALVLFRNGEPVIYKGVLFLHVEITVS</sequence>
<reference evidence="3 4" key="1">
    <citation type="journal article" date="2024" name="BMC Genomics">
        <title>Genome assembly of redclaw crayfish (Cherax quadricarinatus) provides insights into its immune adaptation and hypoxia tolerance.</title>
        <authorList>
            <person name="Liu Z."/>
            <person name="Zheng J."/>
            <person name="Li H."/>
            <person name="Fang K."/>
            <person name="Wang S."/>
            <person name="He J."/>
            <person name="Zhou D."/>
            <person name="Weng S."/>
            <person name="Chi M."/>
            <person name="Gu Z."/>
            <person name="He J."/>
            <person name="Li F."/>
            <person name="Wang M."/>
        </authorList>
    </citation>
    <scope>NUCLEOTIDE SEQUENCE [LARGE SCALE GENOMIC DNA]</scope>
    <source>
        <strain evidence="3">ZL_2023a</strain>
    </source>
</reference>
<feature type="signal peptide" evidence="1">
    <location>
        <begin position="1"/>
        <end position="23"/>
    </location>
</feature>
<name>A0AAW0X4U4_CHEQU</name>
<organism evidence="3 4">
    <name type="scientific">Cherax quadricarinatus</name>
    <name type="common">Australian red claw crayfish</name>
    <dbReference type="NCBI Taxonomy" id="27406"/>
    <lineage>
        <taxon>Eukaryota</taxon>
        <taxon>Metazoa</taxon>
        <taxon>Ecdysozoa</taxon>
        <taxon>Arthropoda</taxon>
        <taxon>Crustacea</taxon>
        <taxon>Multicrustacea</taxon>
        <taxon>Malacostraca</taxon>
        <taxon>Eumalacostraca</taxon>
        <taxon>Eucarida</taxon>
        <taxon>Decapoda</taxon>
        <taxon>Pleocyemata</taxon>
        <taxon>Astacidea</taxon>
        <taxon>Parastacoidea</taxon>
        <taxon>Parastacidae</taxon>
        <taxon>Cherax</taxon>
    </lineage>
</organism>
<evidence type="ECO:0000313" key="4">
    <source>
        <dbReference type="Proteomes" id="UP001445076"/>
    </source>
</evidence>
<dbReference type="InterPro" id="IPR036249">
    <property type="entry name" value="Thioredoxin-like_sf"/>
</dbReference>
<dbReference type="Gene3D" id="3.40.50.11390">
    <property type="match status" value="1"/>
</dbReference>
<gene>
    <name evidence="3" type="ORF">OTU49_003758</name>
</gene>
<protein>
    <recommendedName>
        <fullName evidence="2">Thioredoxin domain-containing protein</fullName>
    </recommendedName>
</protein>
<evidence type="ECO:0000313" key="3">
    <source>
        <dbReference type="EMBL" id="KAK8738952.1"/>
    </source>
</evidence>
<dbReference type="PANTHER" id="PTHR19991">
    <property type="entry name" value="L 2 01289"/>
    <property type="match status" value="1"/>
</dbReference>
<accession>A0AAW0X4U4</accession>
<dbReference type="InterPro" id="IPR013766">
    <property type="entry name" value="Thioredoxin_domain"/>
</dbReference>
<dbReference type="PROSITE" id="PS51352">
    <property type="entry name" value="THIOREDOXIN_2"/>
    <property type="match status" value="1"/>
</dbReference>
<dbReference type="PANTHER" id="PTHR19991:SF3">
    <property type="entry name" value="LETHAL (2) 01289, ISOFORM F"/>
    <property type="match status" value="1"/>
</dbReference>